<proteinExistence type="predicted"/>
<sequence>MNCDVKSVVTDNSRSMEKMRKESLEQDSDLIVYGCSAHWLQLLGRDNTPISHHQAHHYGTEALQEPPQTPRLTQ</sequence>
<protein>
    <submittedName>
        <fullName evidence="2">Uncharacterized protein</fullName>
    </submittedName>
</protein>
<evidence type="ECO:0000313" key="2">
    <source>
        <dbReference type="EMBL" id="KAK2144362.1"/>
    </source>
</evidence>
<organism evidence="2 3">
    <name type="scientific">Paralvinella palmiformis</name>
    <dbReference type="NCBI Taxonomy" id="53620"/>
    <lineage>
        <taxon>Eukaryota</taxon>
        <taxon>Metazoa</taxon>
        <taxon>Spiralia</taxon>
        <taxon>Lophotrochozoa</taxon>
        <taxon>Annelida</taxon>
        <taxon>Polychaeta</taxon>
        <taxon>Sedentaria</taxon>
        <taxon>Canalipalpata</taxon>
        <taxon>Terebellida</taxon>
        <taxon>Terebelliformia</taxon>
        <taxon>Alvinellidae</taxon>
        <taxon>Paralvinella</taxon>
    </lineage>
</organism>
<reference evidence="2" key="1">
    <citation type="journal article" date="2023" name="Mol. Biol. Evol.">
        <title>Third-Generation Sequencing Reveals the Adaptive Role of the Epigenome in Three Deep-Sea Polychaetes.</title>
        <authorList>
            <person name="Perez M."/>
            <person name="Aroh O."/>
            <person name="Sun Y."/>
            <person name="Lan Y."/>
            <person name="Juniper S.K."/>
            <person name="Young C.R."/>
            <person name="Angers B."/>
            <person name="Qian P.Y."/>
        </authorList>
    </citation>
    <scope>NUCLEOTIDE SEQUENCE</scope>
    <source>
        <strain evidence="2">P08H-3</strain>
    </source>
</reference>
<dbReference type="AlphaFoldDB" id="A0AAD9J1I0"/>
<feature type="region of interest" description="Disordered" evidence="1">
    <location>
        <begin position="51"/>
        <end position="74"/>
    </location>
</feature>
<name>A0AAD9J1I0_9ANNE</name>
<comment type="caution">
    <text evidence="2">The sequence shown here is derived from an EMBL/GenBank/DDBJ whole genome shotgun (WGS) entry which is preliminary data.</text>
</comment>
<evidence type="ECO:0000256" key="1">
    <source>
        <dbReference type="SAM" id="MobiDB-lite"/>
    </source>
</evidence>
<keyword evidence="3" id="KW-1185">Reference proteome</keyword>
<gene>
    <name evidence="2" type="ORF">LSH36_765g01031</name>
</gene>
<accession>A0AAD9J1I0</accession>
<evidence type="ECO:0000313" key="3">
    <source>
        <dbReference type="Proteomes" id="UP001208570"/>
    </source>
</evidence>
<dbReference type="Proteomes" id="UP001208570">
    <property type="component" value="Unassembled WGS sequence"/>
</dbReference>
<dbReference type="EMBL" id="JAODUP010000765">
    <property type="protein sequence ID" value="KAK2144362.1"/>
    <property type="molecule type" value="Genomic_DNA"/>
</dbReference>